<dbReference type="PROSITE" id="PS51257">
    <property type="entry name" value="PROKAR_LIPOPROTEIN"/>
    <property type="match status" value="1"/>
</dbReference>
<dbReference type="RefSeq" id="WP_124012870.1">
    <property type="nucleotide sequence ID" value="NZ_CP034073.1"/>
</dbReference>
<dbReference type="KEGG" id="spsr:EGC80_04510"/>
<feature type="signal peptide" evidence="1">
    <location>
        <begin position="1"/>
        <end position="23"/>
    </location>
</feature>
<dbReference type="AlphaFoldDB" id="A0A3N4ETB5"/>
<evidence type="ECO:0000313" key="4">
    <source>
        <dbReference type="Proteomes" id="UP000273778"/>
    </source>
</evidence>
<evidence type="ECO:0000313" key="5">
    <source>
        <dbReference type="Proteomes" id="UP000278855"/>
    </source>
</evidence>
<dbReference type="Proteomes" id="UP000273778">
    <property type="component" value="Chromosome"/>
</dbReference>
<accession>A0A3N4ETB5</accession>
<proteinExistence type="predicted"/>
<protein>
    <submittedName>
        <fullName evidence="3">DUF885 domain-containing protein</fullName>
    </submittedName>
</protein>
<dbReference type="InterPro" id="IPR010281">
    <property type="entry name" value="DUF885"/>
</dbReference>
<feature type="chain" id="PRO_5018142927" evidence="1">
    <location>
        <begin position="24"/>
        <end position="623"/>
    </location>
</feature>
<evidence type="ECO:0000313" key="3">
    <source>
        <dbReference type="EMBL" id="RPA32354.1"/>
    </source>
</evidence>
<dbReference type="Proteomes" id="UP000278855">
    <property type="component" value="Unassembled WGS sequence"/>
</dbReference>
<dbReference type="EMBL" id="RKKB01000003">
    <property type="protein sequence ID" value="RPA32354.1"/>
    <property type="molecule type" value="Genomic_DNA"/>
</dbReference>
<keyword evidence="1" id="KW-0732">Signal</keyword>
<organism evidence="3 5">
    <name type="scientific">Shewanella psychromarinicola</name>
    <dbReference type="NCBI Taxonomy" id="2487742"/>
    <lineage>
        <taxon>Bacteria</taxon>
        <taxon>Pseudomonadati</taxon>
        <taxon>Pseudomonadota</taxon>
        <taxon>Gammaproteobacteria</taxon>
        <taxon>Alteromonadales</taxon>
        <taxon>Shewanellaceae</taxon>
        <taxon>Shewanella</taxon>
    </lineage>
</organism>
<evidence type="ECO:0000256" key="1">
    <source>
        <dbReference type="SAM" id="SignalP"/>
    </source>
</evidence>
<evidence type="ECO:0000313" key="2">
    <source>
        <dbReference type="EMBL" id="AZG34258.1"/>
    </source>
</evidence>
<sequence>MKKLFHVLIISLLATACSDSTTADNNSNAASSQTDSSATKLSLKQQVKSITKDYFLLRPEIATYYGVSDASIDANVMSKLTDYSPRGETHRRQGLKAILGQLNDIDAASLSSSDKISLNAITSEVKGALLPTQIVNYGNVLGEYGVWFLPYAVNHLSGLQIEFPGYMEDKFAVTNTAEANAYLTRLNIYPAAMGTLVDKLNHDVAMGVIPPDFVIDNTLRGLRSQISGPAKMHPLVTSFNAKLNAAKMADSAALVSSAAELVDTKYYAATRQLIMALEAVRPKATHDAGIGRLPQGAKLYKALIQHLGNSNRTADDIHQLGLTEVARISTEMDGLLKEVGYVDGTVGERMQVLLNDPQYLYPNTPEGKQQLMADIDADLALVNAKLPDWFGLLPNQDVAIAAVPASRAASTSGAFYDAPSQDGSRKGTFWISLYDTASLPSYSLQTLTYHETNPGHHLQTIIGLSDELPLMSTVFYSNAAGEGWALYAERLAAEMGIYANDPIDNIGRLQSELHRAVRLVVDTGMHAKGWSREQAIDYAIATEGIHLSEATGEIERYAVWPGQALGYKLGELKILELRKKAKQVLGDKFDIKVFHDRLLENGALPLDLMEQKINQWLASETAA</sequence>
<reference evidence="3" key="3">
    <citation type="submission" date="2018-11" db="EMBL/GenBank/DDBJ databases">
        <authorList>
            <person name="Hwang Y.J."/>
            <person name="Hwang C.Y."/>
        </authorList>
    </citation>
    <scope>NUCLEOTIDE SEQUENCE</scope>
    <source>
        <strain evidence="3">R106</strain>
    </source>
</reference>
<dbReference type="PANTHER" id="PTHR33361">
    <property type="entry name" value="GLR0591 PROTEIN"/>
    <property type="match status" value="1"/>
</dbReference>
<name>A0A3N4ETB5_9GAMM</name>
<keyword evidence="4" id="KW-1185">Reference proteome</keyword>
<dbReference type="PANTHER" id="PTHR33361:SF2">
    <property type="entry name" value="DUF885 DOMAIN-CONTAINING PROTEIN"/>
    <property type="match status" value="1"/>
</dbReference>
<gene>
    <name evidence="3" type="ORF">EGC77_11115</name>
    <name evidence="2" type="ORF">EGC80_04510</name>
</gene>
<dbReference type="EMBL" id="CP034073">
    <property type="protein sequence ID" value="AZG34258.1"/>
    <property type="molecule type" value="Genomic_DNA"/>
</dbReference>
<dbReference type="Pfam" id="PF05960">
    <property type="entry name" value="DUF885"/>
    <property type="match status" value="1"/>
</dbReference>
<dbReference type="OrthoDB" id="9769898at2"/>
<reference evidence="5" key="2">
    <citation type="submission" date="2018-11" db="EMBL/GenBank/DDBJ databases">
        <title>Shewanella sp. R106.</title>
        <authorList>
            <person name="Hwang Y.J."/>
            <person name="Hwang C.Y."/>
        </authorList>
    </citation>
    <scope>NUCLEOTIDE SEQUENCE [LARGE SCALE GENOMIC DNA]</scope>
    <source>
        <strain evidence="5">R106</strain>
    </source>
</reference>
<reference evidence="2 4" key="1">
    <citation type="submission" date="2018-11" db="EMBL/GenBank/DDBJ databases">
        <title>Shewanella sp. M2.</title>
        <authorList>
            <person name="Hwang Y.J."/>
            <person name="Hwang C.Y."/>
        </authorList>
    </citation>
    <scope>NUCLEOTIDE SEQUENCE [LARGE SCALE GENOMIC DNA]</scope>
    <source>
        <strain evidence="2 4">M2</strain>
    </source>
</reference>